<proteinExistence type="predicted"/>
<dbReference type="PANTHER" id="PTHR48238">
    <property type="entry name" value="BNACNNG09570D PROTEIN"/>
    <property type="match status" value="1"/>
</dbReference>
<dbReference type="PANTHER" id="PTHR48238:SF1">
    <property type="entry name" value="(RAPE) HYPOTHETICAL PROTEIN"/>
    <property type="match status" value="1"/>
</dbReference>
<protein>
    <submittedName>
        <fullName evidence="2">Uncharacterized protein</fullName>
    </submittedName>
</protein>
<feature type="region of interest" description="Disordered" evidence="1">
    <location>
        <begin position="81"/>
        <end position="102"/>
    </location>
</feature>
<evidence type="ECO:0000313" key="3">
    <source>
        <dbReference type="Proteomes" id="UP000834106"/>
    </source>
</evidence>
<evidence type="ECO:0000313" key="2">
    <source>
        <dbReference type="EMBL" id="CAI9768531.1"/>
    </source>
</evidence>
<organism evidence="2 3">
    <name type="scientific">Fraxinus pennsylvanica</name>
    <dbReference type="NCBI Taxonomy" id="56036"/>
    <lineage>
        <taxon>Eukaryota</taxon>
        <taxon>Viridiplantae</taxon>
        <taxon>Streptophyta</taxon>
        <taxon>Embryophyta</taxon>
        <taxon>Tracheophyta</taxon>
        <taxon>Spermatophyta</taxon>
        <taxon>Magnoliopsida</taxon>
        <taxon>eudicotyledons</taxon>
        <taxon>Gunneridae</taxon>
        <taxon>Pentapetalae</taxon>
        <taxon>asterids</taxon>
        <taxon>lamiids</taxon>
        <taxon>Lamiales</taxon>
        <taxon>Oleaceae</taxon>
        <taxon>Oleeae</taxon>
        <taxon>Fraxinus</taxon>
    </lineage>
</organism>
<keyword evidence="3" id="KW-1185">Reference proteome</keyword>
<accession>A0AAD1ZID2</accession>
<name>A0AAD1ZID2_9LAMI</name>
<dbReference type="EMBL" id="OU503044">
    <property type="protein sequence ID" value="CAI9768531.1"/>
    <property type="molecule type" value="Genomic_DNA"/>
</dbReference>
<gene>
    <name evidence="2" type="ORF">FPE_LOCUS15961</name>
</gene>
<dbReference type="Proteomes" id="UP000834106">
    <property type="component" value="Chromosome 9"/>
</dbReference>
<sequence>MLGRVRPSSINSLELLELERPNSKIIKDDSLSIYEATLLKLKQGSLRNPSIVVENSMGTEDVNCTMASDSKEPEAMTLEADFSSTDSLPVPSSCESTGTSKEQGTKSLSILCLFSRYKDSQQLSLPVSSSDGVVKLAGSAFSSTSVSQSPSNGQMLST</sequence>
<feature type="compositionally biased region" description="Polar residues" evidence="1">
    <location>
        <begin position="93"/>
        <end position="102"/>
    </location>
</feature>
<evidence type="ECO:0000256" key="1">
    <source>
        <dbReference type="SAM" id="MobiDB-lite"/>
    </source>
</evidence>
<reference evidence="2" key="1">
    <citation type="submission" date="2023-05" db="EMBL/GenBank/DDBJ databases">
        <authorList>
            <person name="Huff M."/>
        </authorList>
    </citation>
    <scope>NUCLEOTIDE SEQUENCE</scope>
</reference>
<dbReference type="AlphaFoldDB" id="A0AAD1ZID2"/>